<dbReference type="InterPro" id="IPR007936">
    <property type="entry name" value="VapE-like_dom"/>
</dbReference>
<dbReference type="Pfam" id="PF05272">
    <property type="entry name" value="VapE-like_dom"/>
    <property type="match status" value="1"/>
</dbReference>
<dbReference type="CDD" id="cd01029">
    <property type="entry name" value="TOPRIM_primases"/>
    <property type="match status" value="1"/>
</dbReference>
<dbReference type="RefSeq" id="WP_190546988.1">
    <property type="nucleotide sequence ID" value="NZ_CAWPNO010000110.1"/>
</dbReference>
<feature type="region of interest" description="Disordered" evidence="1">
    <location>
        <begin position="746"/>
        <end position="765"/>
    </location>
</feature>
<dbReference type="Proteomes" id="UP000658514">
    <property type="component" value="Unassembled WGS sequence"/>
</dbReference>
<feature type="domain" description="Virulence-associated protein E-like" evidence="2">
    <location>
        <begin position="403"/>
        <end position="608"/>
    </location>
</feature>
<dbReference type="PANTHER" id="PTHR34985">
    <property type="entry name" value="SLR0554 PROTEIN"/>
    <property type="match status" value="1"/>
</dbReference>
<accession>A0ABR8AJL6</accession>
<proteinExistence type="predicted"/>
<keyword evidence="4" id="KW-1185">Reference proteome</keyword>
<sequence>MTFSILAHVDKLSSAKEKGRYICPVCEGNNLTVDDKTGKYQCWNGCECKDIRNALSPAQKPSSRTNDKVIPSPKNKPMPATSVKPKLKRIDLSFEDNINIDSCERREGNIICWHHGYNLRAVKQVNPKKFIGWEHRNGNEWKKGYGGYTPDVIGLQICLSHRCDTVIGCEGQKDTINALRRGIPAIDFKNPGDKEAFKAHITEAKERGLECIVFLPDNDDPGLKQASERASLARECGIMAIVLDASGVYGNMTKGYDFSDWVNDNGDDYDYMSVIEQQMMAVLEKYDEGMSSNGVKEESKKSSAKGKHAEARDAIADMYKDRVRLNVIIHGTVELDGKRWDSYERAYFDISRHLGLDVPKALAIDAILDIAEANEYNPIAEYLDELKSVHSQIFEMTPDALRARIKVLLSEILGLHEDLAAVMMMRTMISAVARAKNPGEKVDTMCVLYGAQGFLKSTFWRVLAGDDYFGTSLTGVKDDNEMRKLHSAWIHEFAELARIFTKTDQESFKTYLDTQIDMIRPLYKNSVSRAARRCILVASTNRQDILRDSTGNRRFWVVAIHQKVDIHKARQYRSELWALANALYEADEPWWLTDDEQSQSDANNERYKPVDLLADMVRDYCSLSDGWRPALTTLEVWQGIFPNETKTPDRKDLFPIQEALTALGYEAGKPERYQGKPQRVWRRKPDVTASNELHPCYKAVTPTGQGLNPICNSVTPLETFSQNTAQDTDHCSDNFTKKFLEGNRVTKSTSAHTQQALQPCNSPVTAPLQPNPVTLFAVIHDPDYPKHVGK</sequence>
<evidence type="ECO:0000313" key="4">
    <source>
        <dbReference type="Proteomes" id="UP000658514"/>
    </source>
</evidence>
<dbReference type="PANTHER" id="PTHR34985:SF1">
    <property type="entry name" value="SLR0554 PROTEIN"/>
    <property type="match status" value="1"/>
</dbReference>
<dbReference type="EMBL" id="JACJQH010000073">
    <property type="protein sequence ID" value="MBD2199984.1"/>
    <property type="molecule type" value="Genomic_DNA"/>
</dbReference>
<evidence type="ECO:0000313" key="3">
    <source>
        <dbReference type="EMBL" id="MBD2199984.1"/>
    </source>
</evidence>
<feature type="region of interest" description="Disordered" evidence="1">
    <location>
        <begin position="57"/>
        <end position="82"/>
    </location>
</feature>
<organism evidence="3 4">
    <name type="scientific">Calothrix parietina FACHB-288</name>
    <dbReference type="NCBI Taxonomy" id="2692896"/>
    <lineage>
        <taxon>Bacteria</taxon>
        <taxon>Bacillati</taxon>
        <taxon>Cyanobacteriota</taxon>
        <taxon>Cyanophyceae</taxon>
        <taxon>Nostocales</taxon>
        <taxon>Calotrichaceae</taxon>
        <taxon>Calothrix</taxon>
    </lineage>
</organism>
<evidence type="ECO:0000256" key="1">
    <source>
        <dbReference type="SAM" id="MobiDB-lite"/>
    </source>
</evidence>
<comment type="caution">
    <text evidence="3">The sequence shown here is derived from an EMBL/GenBank/DDBJ whole genome shotgun (WGS) entry which is preliminary data.</text>
</comment>
<name>A0ABR8AJL6_9CYAN</name>
<reference evidence="3 4" key="1">
    <citation type="journal article" date="2020" name="ISME J.">
        <title>Comparative genomics reveals insights into cyanobacterial evolution and habitat adaptation.</title>
        <authorList>
            <person name="Chen M.Y."/>
            <person name="Teng W.K."/>
            <person name="Zhao L."/>
            <person name="Hu C.X."/>
            <person name="Zhou Y.K."/>
            <person name="Han B.P."/>
            <person name="Song L.R."/>
            <person name="Shu W.S."/>
        </authorList>
    </citation>
    <scope>NUCLEOTIDE SEQUENCE [LARGE SCALE GENOMIC DNA]</scope>
    <source>
        <strain evidence="3 4">FACHB-288</strain>
    </source>
</reference>
<feature type="compositionally biased region" description="Polar residues" evidence="1">
    <location>
        <begin position="746"/>
        <end position="764"/>
    </location>
</feature>
<gene>
    <name evidence="3" type="ORF">H6G24_31705</name>
</gene>
<evidence type="ECO:0000259" key="2">
    <source>
        <dbReference type="Pfam" id="PF05272"/>
    </source>
</evidence>
<protein>
    <recommendedName>
        <fullName evidence="2">Virulence-associated protein E-like domain-containing protein</fullName>
    </recommendedName>
</protein>
<dbReference type="InterPro" id="IPR034154">
    <property type="entry name" value="TOPRIM_DnaG/twinkle"/>
</dbReference>